<name>A0A6M0QAH6_9BACI</name>
<keyword evidence="7 9" id="KW-0784">Thiamine biosynthesis</keyword>
<keyword evidence="9" id="KW-0378">Hydrolase</keyword>
<feature type="domain" description="Thiaminase-2/PQQC" evidence="11">
    <location>
        <begin position="10"/>
        <end position="215"/>
    </location>
</feature>
<dbReference type="InterPro" id="IPR050967">
    <property type="entry name" value="Thiamine_Salvage_TenA"/>
</dbReference>
<dbReference type="AlphaFoldDB" id="A0A6M0QAH6"/>
<dbReference type="PIRSF" id="PIRSF003170">
    <property type="entry name" value="Pet18p"/>
    <property type="match status" value="1"/>
</dbReference>
<evidence type="ECO:0000256" key="5">
    <source>
        <dbReference type="ARBA" id="ARBA00012684"/>
    </source>
</evidence>
<evidence type="ECO:0000256" key="8">
    <source>
        <dbReference type="ARBA" id="ARBA00048337"/>
    </source>
</evidence>
<accession>A0A6M0QAH6</accession>
<comment type="caution">
    <text evidence="12">The sequence shown here is derived from an EMBL/GenBank/DDBJ whole genome shotgun (WGS) entry which is preliminary data.</text>
</comment>
<dbReference type="EC" id="3.5.99.2" evidence="5 9"/>
<dbReference type="Gene3D" id="1.20.910.10">
    <property type="entry name" value="Heme oxygenase-like"/>
    <property type="match status" value="1"/>
</dbReference>
<evidence type="ECO:0000256" key="1">
    <source>
        <dbReference type="ARBA" id="ARBA00001881"/>
    </source>
</evidence>
<evidence type="ECO:0000256" key="9">
    <source>
        <dbReference type="PIRNR" id="PIRNR003170"/>
    </source>
</evidence>
<keyword evidence="13" id="KW-1185">Reference proteome</keyword>
<evidence type="ECO:0000313" key="13">
    <source>
        <dbReference type="Proteomes" id="UP000481043"/>
    </source>
</evidence>
<dbReference type="GO" id="GO:0005829">
    <property type="term" value="C:cytosol"/>
    <property type="evidence" value="ECO:0007669"/>
    <property type="project" value="TreeGrafter"/>
</dbReference>
<comment type="catalytic activity">
    <reaction evidence="1 9">
        <text>4-amino-5-aminomethyl-2-methylpyrimidine + H2O = 4-amino-5-hydroxymethyl-2-methylpyrimidine + NH4(+)</text>
        <dbReference type="Rhea" id="RHEA:31799"/>
        <dbReference type="ChEBI" id="CHEBI:15377"/>
        <dbReference type="ChEBI" id="CHEBI:16892"/>
        <dbReference type="ChEBI" id="CHEBI:28938"/>
        <dbReference type="ChEBI" id="CHEBI:63416"/>
        <dbReference type="EC" id="3.5.99.2"/>
    </reaction>
</comment>
<dbReference type="CDD" id="cd19366">
    <property type="entry name" value="TenA_C_BhTenA-like"/>
    <property type="match status" value="1"/>
</dbReference>
<dbReference type="UniPathway" id="UPA00060"/>
<comment type="catalytic activity">
    <reaction evidence="8 9">
        <text>thiamine + H2O = 5-(2-hydroxyethyl)-4-methylthiazole + 4-amino-5-hydroxymethyl-2-methylpyrimidine + H(+)</text>
        <dbReference type="Rhea" id="RHEA:17509"/>
        <dbReference type="ChEBI" id="CHEBI:15377"/>
        <dbReference type="ChEBI" id="CHEBI:15378"/>
        <dbReference type="ChEBI" id="CHEBI:16892"/>
        <dbReference type="ChEBI" id="CHEBI:17957"/>
        <dbReference type="ChEBI" id="CHEBI:18385"/>
        <dbReference type="EC" id="3.5.99.2"/>
    </reaction>
</comment>
<proteinExistence type="inferred from homology"/>
<evidence type="ECO:0000256" key="2">
    <source>
        <dbReference type="ARBA" id="ARBA00004948"/>
    </source>
</evidence>
<gene>
    <name evidence="12" type="primary">tenA</name>
    <name evidence="12" type="ORF">G4D63_13560</name>
</gene>
<comment type="similarity">
    <text evidence="3 9">Belongs to the TenA family.</text>
</comment>
<comment type="function">
    <text evidence="9">Catalyzes an amino-pyrimidine hydrolysis reaction at the C5' of the pyrimidine moiety of thiamine compounds, a reaction that is part of a thiamine salvage pathway. Thus, catalyzes the conversion of 4-amino-5-aminomethyl-2-methylpyrimidine to 4-amino-5-hydroxymethyl-2-methylpyrimidine (HMP).</text>
</comment>
<comment type="subunit">
    <text evidence="4">Homotetramer.</text>
</comment>
<dbReference type="EMBL" id="JAAIWM010000004">
    <property type="protein sequence ID" value="NEY72759.1"/>
    <property type="molecule type" value="Genomic_DNA"/>
</dbReference>
<dbReference type="RefSeq" id="WP_163180207.1">
    <property type="nucleotide sequence ID" value="NZ_JAAIWM010000004.1"/>
</dbReference>
<dbReference type="GO" id="GO:0009228">
    <property type="term" value="P:thiamine biosynthetic process"/>
    <property type="evidence" value="ECO:0007669"/>
    <property type="project" value="UniProtKB-KW"/>
</dbReference>
<dbReference type="PANTHER" id="PTHR43198">
    <property type="entry name" value="BIFUNCTIONAL TH2 PROTEIN"/>
    <property type="match status" value="1"/>
</dbReference>
<comment type="pathway">
    <text evidence="2 9">Cofactor biosynthesis; thiamine diphosphate biosynthesis.</text>
</comment>
<dbReference type="Proteomes" id="UP000481043">
    <property type="component" value="Unassembled WGS sequence"/>
</dbReference>
<feature type="active site" description="Proton donor" evidence="10">
    <location>
        <position position="207"/>
    </location>
</feature>
<dbReference type="GO" id="GO:0009229">
    <property type="term" value="P:thiamine diphosphate biosynthetic process"/>
    <property type="evidence" value="ECO:0007669"/>
    <property type="project" value="UniProtKB-UniPathway"/>
</dbReference>
<evidence type="ECO:0000256" key="10">
    <source>
        <dbReference type="PIRSR" id="PIRSR003170-1"/>
    </source>
</evidence>
<dbReference type="GO" id="GO:0050334">
    <property type="term" value="F:thiaminase activity"/>
    <property type="evidence" value="ECO:0007669"/>
    <property type="project" value="UniProtKB-UniRule"/>
</dbReference>
<protein>
    <recommendedName>
        <fullName evidence="6 9">Aminopyrimidine aminohydrolase</fullName>
        <ecNumber evidence="5 9">3.5.99.2</ecNumber>
    </recommendedName>
</protein>
<evidence type="ECO:0000256" key="4">
    <source>
        <dbReference type="ARBA" id="ARBA00011881"/>
    </source>
</evidence>
<dbReference type="InterPro" id="IPR026285">
    <property type="entry name" value="TenA_E"/>
</dbReference>
<reference evidence="12 13" key="1">
    <citation type="submission" date="2020-02" db="EMBL/GenBank/DDBJ databases">
        <title>Bacillus aquiflavi sp. nov., isolated from yellow water of strong flavor Chinese baijiu in Yibin region of China.</title>
        <authorList>
            <person name="Xie J."/>
        </authorList>
    </citation>
    <scope>NUCLEOTIDE SEQUENCE [LARGE SCALE GENOMIC DNA]</scope>
    <source>
        <strain evidence="12 13">SA4</strain>
    </source>
</reference>
<evidence type="ECO:0000256" key="3">
    <source>
        <dbReference type="ARBA" id="ARBA00010264"/>
    </source>
</evidence>
<sequence length="222" mass="25830">MKFTQRLYTNIQPEWNKNHTHPFVTGMGDGTLNQEKFRFYMIQDYLYLMEYAKLFALGAMKSNEVETMGKFAALLHSTLNEEMSLHRSYAAKVGISIEELENAEPSPITLAYTHYMLHQAQNGTLAHLVAALLPCMWSYWDIGKELSKIPGAATHEFYGEWISMYSSSEFGTLATWCIDLLDDLVEGKPEKELVELEKIFTNTTRFEYMFWEMAYHLDMWPE</sequence>
<evidence type="ECO:0000256" key="6">
    <source>
        <dbReference type="ARBA" id="ARBA00013647"/>
    </source>
</evidence>
<dbReference type="InterPro" id="IPR016084">
    <property type="entry name" value="Haem_Oase-like_multi-hlx"/>
</dbReference>
<dbReference type="SUPFAM" id="SSF48613">
    <property type="entry name" value="Heme oxygenase-like"/>
    <property type="match status" value="1"/>
</dbReference>
<dbReference type="InterPro" id="IPR004305">
    <property type="entry name" value="Thiaminase-2/PQQC"/>
</dbReference>
<dbReference type="PANTHER" id="PTHR43198:SF2">
    <property type="entry name" value="SI:CH1073-67J19.1-RELATED"/>
    <property type="match status" value="1"/>
</dbReference>
<dbReference type="Pfam" id="PF03070">
    <property type="entry name" value="TENA_THI-4"/>
    <property type="match status" value="1"/>
</dbReference>
<evidence type="ECO:0000313" key="12">
    <source>
        <dbReference type="EMBL" id="NEY72759.1"/>
    </source>
</evidence>
<evidence type="ECO:0000259" key="11">
    <source>
        <dbReference type="Pfam" id="PF03070"/>
    </source>
</evidence>
<evidence type="ECO:0000256" key="7">
    <source>
        <dbReference type="ARBA" id="ARBA00022977"/>
    </source>
</evidence>
<dbReference type="InterPro" id="IPR027574">
    <property type="entry name" value="Thiaminase_II"/>
</dbReference>
<organism evidence="12 13">
    <name type="scientific">Bacillus mesophilus</name>
    <dbReference type="NCBI Taxonomy" id="1808955"/>
    <lineage>
        <taxon>Bacteria</taxon>
        <taxon>Bacillati</taxon>
        <taxon>Bacillota</taxon>
        <taxon>Bacilli</taxon>
        <taxon>Bacillales</taxon>
        <taxon>Bacillaceae</taxon>
        <taxon>Bacillus</taxon>
    </lineage>
</organism>
<dbReference type="NCBIfam" id="TIGR04306">
    <property type="entry name" value="salvage_TenA"/>
    <property type="match status" value="1"/>
</dbReference>